<organism evidence="1">
    <name type="scientific">viral metagenome</name>
    <dbReference type="NCBI Taxonomy" id="1070528"/>
    <lineage>
        <taxon>unclassified sequences</taxon>
        <taxon>metagenomes</taxon>
        <taxon>organismal metagenomes</taxon>
    </lineage>
</organism>
<name>A0A6C0IKV3_9ZZZZ</name>
<accession>A0A6C0IKV3</accession>
<reference evidence="1" key="1">
    <citation type="journal article" date="2020" name="Nature">
        <title>Giant virus diversity and host interactions through global metagenomics.</title>
        <authorList>
            <person name="Schulz F."/>
            <person name="Roux S."/>
            <person name="Paez-Espino D."/>
            <person name="Jungbluth S."/>
            <person name="Walsh D.A."/>
            <person name="Denef V.J."/>
            <person name="McMahon K.D."/>
            <person name="Konstantinidis K.T."/>
            <person name="Eloe-Fadrosh E.A."/>
            <person name="Kyrpides N.C."/>
            <person name="Woyke T."/>
        </authorList>
    </citation>
    <scope>NUCLEOTIDE SEQUENCE</scope>
    <source>
        <strain evidence="1">GVMAG-M-3300023184-86</strain>
    </source>
</reference>
<evidence type="ECO:0000313" key="1">
    <source>
        <dbReference type="EMBL" id="QHT92143.1"/>
    </source>
</evidence>
<sequence>MSTAFYPLGMKTYNNHVNQGGYKSWKGTGIGSNPVGITAGTIRPLTNNDPTNNYPTGFGLPRPIKHARKGRSFNVLTYDPDTEQYIEISTNRSVKSSTGGTMVKQMMDNPGSFTVSQNTSSEINNITKLDDDCKDCRGIGIVSSYYPNTSYLTDNPEPQTQTPGFCCNEERKARRRSLPASTKLNKNYYTTLQQYRENRCQTYEQRAFNFISNVAFVPGAKPGSALALSNTYVANCQPNIIRNEDSLTNFSGCRLVVYKPNNPQYAQQGAVSSSTRLLKLNVTTIEKNAASFKKNAQGVKITTSNITSSSQPGTPFILKNKVPKLCNPPLHPFQNKTVC</sequence>
<dbReference type="AlphaFoldDB" id="A0A6C0IKV3"/>
<dbReference type="EMBL" id="MN740179">
    <property type="protein sequence ID" value="QHT92143.1"/>
    <property type="molecule type" value="Genomic_DNA"/>
</dbReference>
<protein>
    <submittedName>
        <fullName evidence="1">Uncharacterized protein</fullName>
    </submittedName>
</protein>
<proteinExistence type="predicted"/>